<comment type="caution">
    <text evidence="1">The sequence shown here is derived from an EMBL/GenBank/DDBJ whole genome shotgun (WGS) entry which is preliminary data.</text>
</comment>
<evidence type="ECO:0000313" key="2">
    <source>
        <dbReference type="Proteomes" id="UP000003302"/>
    </source>
</evidence>
<dbReference type="AlphaFoldDB" id="A0A6N3QNM8"/>
<gene>
    <name evidence="1" type="ORF">SGF_00695</name>
</gene>
<proteinExistence type="predicted"/>
<dbReference type="Proteomes" id="UP000003302">
    <property type="component" value="Unassembled WGS sequence"/>
</dbReference>
<organism evidence="1 2">
    <name type="scientific">Shigella flexneri CDC 796-83</name>
    <dbReference type="NCBI Taxonomy" id="945360"/>
    <lineage>
        <taxon>Bacteria</taxon>
        <taxon>Pseudomonadati</taxon>
        <taxon>Pseudomonadota</taxon>
        <taxon>Gammaproteobacteria</taxon>
        <taxon>Enterobacterales</taxon>
        <taxon>Enterobacteriaceae</taxon>
        <taxon>Shigella</taxon>
    </lineage>
</organism>
<accession>A0A6N3QNM8</accession>
<sequence length="48" mass="5399">MLWLEAASSTLRGQGGFAMLLERFDHVAQVANTKRRHFVSTPTLVNIQ</sequence>
<name>A0A6N3QNM8_SHIFL</name>
<reference evidence="1 2" key="1">
    <citation type="submission" date="2011-01" db="EMBL/GenBank/DDBJ databases">
        <title>Shigella flexneri CDC 796-83 whole genome shotgun sequencing project.</title>
        <authorList>
            <person name="Mane S.P."/>
            <person name="Sobral B.W."/>
            <person name="Cebula T."/>
            <person name="Chertkov O."/>
            <person name="Munk A.C."/>
            <person name="Tapia R."/>
            <person name="Green L."/>
            <person name="Rogers Y."/>
            <person name="Detter J.C."/>
            <person name="Bruce D."/>
            <person name="Brettin T.S."/>
        </authorList>
    </citation>
    <scope>NUCLEOTIDE SEQUENCE [LARGE SCALE GENOMIC DNA]</scope>
    <source>
        <strain evidence="1 2">CDC 796-83</strain>
    </source>
</reference>
<protein>
    <submittedName>
        <fullName evidence="1">Uncharacterized protein</fullName>
    </submittedName>
</protein>
<dbReference type="EMBL" id="AERO01000034">
    <property type="protein sequence ID" value="EFW61807.1"/>
    <property type="molecule type" value="Genomic_DNA"/>
</dbReference>
<evidence type="ECO:0000313" key="1">
    <source>
        <dbReference type="EMBL" id="EFW61807.1"/>
    </source>
</evidence>